<dbReference type="EMBL" id="BPLR01000855">
    <property type="protein sequence ID" value="GIY97924.1"/>
    <property type="molecule type" value="Genomic_DNA"/>
</dbReference>
<keyword evidence="2" id="KW-0396">Initiation factor</keyword>
<dbReference type="Proteomes" id="UP001054945">
    <property type="component" value="Unassembled WGS sequence"/>
</dbReference>
<protein>
    <submittedName>
        <fullName evidence="2">Eukaryotic translation initiation factor 4 gamma 3</fullName>
    </submittedName>
</protein>
<feature type="region of interest" description="Disordered" evidence="1">
    <location>
        <begin position="1"/>
        <end position="24"/>
    </location>
</feature>
<keyword evidence="2" id="KW-0648">Protein biosynthesis</keyword>
<feature type="compositionally biased region" description="Basic and acidic residues" evidence="1">
    <location>
        <begin position="75"/>
        <end position="87"/>
    </location>
</feature>
<organism evidence="2 3">
    <name type="scientific">Caerostris extrusa</name>
    <name type="common">Bark spider</name>
    <name type="synonym">Caerostris bankana</name>
    <dbReference type="NCBI Taxonomy" id="172846"/>
    <lineage>
        <taxon>Eukaryota</taxon>
        <taxon>Metazoa</taxon>
        <taxon>Ecdysozoa</taxon>
        <taxon>Arthropoda</taxon>
        <taxon>Chelicerata</taxon>
        <taxon>Arachnida</taxon>
        <taxon>Araneae</taxon>
        <taxon>Araneomorphae</taxon>
        <taxon>Entelegynae</taxon>
        <taxon>Araneoidea</taxon>
        <taxon>Araneidae</taxon>
        <taxon>Caerostris</taxon>
    </lineage>
</organism>
<evidence type="ECO:0000256" key="1">
    <source>
        <dbReference type="SAM" id="MobiDB-lite"/>
    </source>
</evidence>
<comment type="caution">
    <text evidence="2">The sequence shown here is derived from an EMBL/GenBank/DDBJ whole genome shotgun (WGS) entry which is preliminary data.</text>
</comment>
<gene>
    <name evidence="2" type="primary">EIF4G3_1</name>
    <name evidence="2" type="ORF">CEXT_758933</name>
</gene>
<proteinExistence type="predicted"/>
<feature type="region of interest" description="Disordered" evidence="1">
    <location>
        <begin position="40"/>
        <end position="61"/>
    </location>
</feature>
<name>A0AAV4XVM7_CAEEX</name>
<evidence type="ECO:0000313" key="3">
    <source>
        <dbReference type="Proteomes" id="UP001054945"/>
    </source>
</evidence>
<feature type="compositionally biased region" description="Basic and acidic residues" evidence="1">
    <location>
        <begin position="1"/>
        <end position="15"/>
    </location>
</feature>
<feature type="compositionally biased region" description="Basic and acidic residues" evidence="1">
    <location>
        <begin position="40"/>
        <end position="51"/>
    </location>
</feature>
<dbReference type="AlphaFoldDB" id="A0AAV4XVM7"/>
<evidence type="ECO:0000313" key="2">
    <source>
        <dbReference type="EMBL" id="GIY97924.1"/>
    </source>
</evidence>
<keyword evidence="3" id="KW-1185">Reference proteome</keyword>
<reference evidence="2 3" key="1">
    <citation type="submission" date="2021-06" db="EMBL/GenBank/DDBJ databases">
        <title>Caerostris extrusa draft genome.</title>
        <authorList>
            <person name="Kono N."/>
            <person name="Arakawa K."/>
        </authorList>
    </citation>
    <scope>NUCLEOTIDE SEQUENCE [LARGE SCALE GENOMIC DNA]</scope>
</reference>
<dbReference type="GO" id="GO:0003743">
    <property type="term" value="F:translation initiation factor activity"/>
    <property type="evidence" value="ECO:0007669"/>
    <property type="project" value="UniProtKB-KW"/>
</dbReference>
<feature type="region of interest" description="Disordered" evidence="1">
    <location>
        <begin position="75"/>
        <end position="116"/>
    </location>
</feature>
<accession>A0AAV4XVM7</accession>
<sequence>MLKTEKSITSSEKKPPLFSFHDLSETNSDSLMKCKEMLKTEKSITSSEKKPPLSSFHDLSEANSDSLKKFKEMLKTEKSITSSEKKPPLSSFHDLSETNSDSQKKVTLKNSCPEDKLNLLNPEEEKQYSSDFLQQLQSHPLFLIKYATCAASLPTVENDSNQDMNKSVAASQERIFPNAGKPTLGYSDLVDGYSHQVSYSDLVDGYSHQYGTCAASLSTVANYSNPNMNKSVAASQQGMYPNAGMPTSGQHHQTMGGPVPSPAIIMQTVQPMSRNPPITLPVVIVSQKSISKSYNVPRSMPSMARNHLAPVVNQPGQQPSSQFSHMSMVQPAFHPPLPLVVNQFPQSMYPQRHTPEQYPAMISPGQHLYVNSYNFNTPPSQNSNGNYPTHGMSSYQSIQPQMAPQTIPPPQLQQQPAQHRKGGKAIPVLDPNTCKNIFTTEKITDESDEKNDKSIGVQFASQVAAVLNDNSNEQPSKPQAESIRITESLNISSEKETMMNEEPPVSELVDELANIEDLSEIELIENQHNTFNDTSIVYYRKDIEENVKEHIDNSTSYQKVDTECVIQDNEQIADTVLEEQPQLVINYYYSS</sequence>